<dbReference type="KEGG" id="svl:Strvi_2276"/>
<dbReference type="EMBL" id="CP002994">
    <property type="protein sequence ID" value="AEM82002.1"/>
    <property type="molecule type" value="Genomic_DNA"/>
</dbReference>
<sequence>MSALLNFFRSEHSQRAFAKVRAESRTENIVRVLNQRGFQVVGMARERIQLCTDLELLGDWLDGALTVSSAENLCRLIDVQPNLFYCSNIGQRAFTDVRIESRAEDTLRILGQRRLEVTAETRKRIESCKDMDVLGTWLDRAVTASSAEELFVGD</sequence>
<keyword evidence="2" id="KW-1185">Reference proteome</keyword>
<dbReference type="AlphaFoldDB" id="G2PCH4"/>
<evidence type="ECO:0000313" key="2">
    <source>
        <dbReference type="Proteomes" id="UP000008703"/>
    </source>
</evidence>
<gene>
    <name evidence="1" type="ORF">Strvi_2276</name>
</gene>
<evidence type="ECO:0000313" key="1">
    <source>
        <dbReference type="EMBL" id="AEM82002.1"/>
    </source>
</evidence>
<dbReference type="eggNOG" id="COG5464">
    <property type="taxonomic scope" value="Bacteria"/>
</dbReference>
<dbReference type="HOGENOM" id="CLU_1703319_0_0_11"/>
<dbReference type="PANTHER" id="PTHR34613:SF1">
    <property type="entry name" value="SLL6017 PROTEIN"/>
    <property type="match status" value="1"/>
</dbReference>
<dbReference type="RefSeq" id="WP_014055507.1">
    <property type="nucleotide sequence ID" value="NC_015957.1"/>
</dbReference>
<name>G2PCH4_STRV4</name>
<proteinExistence type="predicted"/>
<organism evidence="1 2">
    <name type="scientific">Streptomyces violaceusniger (strain Tu 4113)</name>
    <dbReference type="NCBI Taxonomy" id="653045"/>
    <lineage>
        <taxon>Bacteria</taxon>
        <taxon>Bacillati</taxon>
        <taxon>Actinomycetota</taxon>
        <taxon>Actinomycetes</taxon>
        <taxon>Kitasatosporales</taxon>
        <taxon>Streptomycetaceae</taxon>
        <taxon>Streptomyces</taxon>
        <taxon>Streptomyces violaceusniger group</taxon>
    </lineage>
</organism>
<protein>
    <submittedName>
        <fullName evidence="1">Uncharacterized protein</fullName>
    </submittedName>
</protein>
<reference evidence="1" key="1">
    <citation type="submission" date="2011-08" db="EMBL/GenBank/DDBJ databases">
        <title>Complete sequence of chromosome of Streptomyces violaceusniger Tu 4113.</title>
        <authorList>
            <consortium name="US DOE Joint Genome Institute"/>
            <person name="Lucas S."/>
            <person name="Han J."/>
            <person name="Lapidus A."/>
            <person name="Cheng J.-F."/>
            <person name="Goodwin L."/>
            <person name="Pitluck S."/>
            <person name="Peters L."/>
            <person name="Ivanova N."/>
            <person name="Daligault H."/>
            <person name="Detter J.C."/>
            <person name="Han C."/>
            <person name="Tapia R."/>
            <person name="Land M."/>
            <person name="Hauser L."/>
            <person name="Kyrpides N."/>
            <person name="Ivanova N."/>
            <person name="Pagani I."/>
            <person name="Hagen A."/>
            <person name="Katz L."/>
            <person name="Fiedler H.-P."/>
            <person name="Keasling J."/>
            <person name="Fortman J."/>
            <person name="Woyke T."/>
        </authorList>
    </citation>
    <scope>NUCLEOTIDE SEQUENCE [LARGE SCALE GENOMIC DNA]</scope>
    <source>
        <strain evidence="1">Tu 4113</strain>
    </source>
</reference>
<dbReference type="PANTHER" id="PTHR34613">
    <property type="entry name" value="SLL0800 PROTEIN"/>
    <property type="match status" value="1"/>
</dbReference>
<accession>G2PCH4</accession>
<dbReference type="Proteomes" id="UP000008703">
    <property type="component" value="Chromosome"/>
</dbReference>